<feature type="compositionally biased region" description="Basic and acidic residues" evidence="5">
    <location>
        <begin position="281"/>
        <end position="329"/>
    </location>
</feature>
<dbReference type="Gene3D" id="4.10.280.10">
    <property type="entry name" value="Helix-loop-helix DNA-binding domain"/>
    <property type="match status" value="1"/>
</dbReference>
<organism evidence="7 8">
    <name type="scientific">Morus notabilis</name>
    <dbReference type="NCBI Taxonomy" id="981085"/>
    <lineage>
        <taxon>Eukaryota</taxon>
        <taxon>Viridiplantae</taxon>
        <taxon>Streptophyta</taxon>
        <taxon>Embryophyta</taxon>
        <taxon>Tracheophyta</taxon>
        <taxon>Spermatophyta</taxon>
        <taxon>Magnoliopsida</taxon>
        <taxon>eudicotyledons</taxon>
        <taxon>Gunneridae</taxon>
        <taxon>Pentapetalae</taxon>
        <taxon>rosids</taxon>
        <taxon>fabids</taxon>
        <taxon>Rosales</taxon>
        <taxon>Moraceae</taxon>
        <taxon>Moreae</taxon>
        <taxon>Morus</taxon>
    </lineage>
</organism>
<dbReference type="SMART" id="SM00353">
    <property type="entry name" value="HLH"/>
    <property type="match status" value="1"/>
</dbReference>
<feature type="region of interest" description="Disordered" evidence="5">
    <location>
        <begin position="1"/>
        <end position="20"/>
    </location>
</feature>
<dbReference type="eggNOG" id="ENOG502QRSF">
    <property type="taxonomic scope" value="Eukaryota"/>
</dbReference>
<proteinExistence type="predicted"/>
<evidence type="ECO:0000259" key="6">
    <source>
        <dbReference type="PROSITE" id="PS50888"/>
    </source>
</evidence>
<evidence type="ECO:0000256" key="5">
    <source>
        <dbReference type="SAM" id="MobiDB-lite"/>
    </source>
</evidence>
<dbReference type="InterPro" id="IPR024097">
    <property type="entry name" value="bHLH_ZIP_TF"/>
</dbReference>
<dbReference type="GO" id="GO:0046983">
    <property type="term" value="F:protein dimerization activity"/>
    <property type="evidence" value="ECO:0007669"/>
    <property type="project" value="InterPro"/>
</dbReference>
<accession>W9QUS6</accession>
<dbReference type="Proteomes" id="UP000030645">
    <property type="component" value="Unassembled WGS sequence"/>
</dbReference>
<sequence>MESAFKFMEMESNELNSSDPSQDCFFKPQNWDDSSLDHQQACDPFESALSSIVSSPAAANSGAGDGAMIRELIGRLGNICSNNNSGEISPSQQSYNNNNNSTNTSCYGTPLNSPPKLSLSIADHHIRAKLNVPGSYFPPSLVPLSGDPGFAERAAKFSSLVNGQFGMNEAEFGYRSMARVDPGKFSRGLSSGPGGRVSGSTPNSEKKDNQISRSLTPENGEFADSREGSSVSDHIPSGVFGGKAENGNAKKRKSISRGKAKETNTPSSPKDAKVAGETSESDAKRSKKDGASSSGNEKENGGKAKAESGDGNEKQTKENSKPPEPPKDYIHVRARRGQATDSHSLAERVRTDSLNEVRREKISERMKFLQDLVPGCNKVTGKAVMLDEIINYVQSLQRQVEFLSMKLATVNPRMDFNMEALLSKDIFQSRGSFPHAPYLLDSSSLPAFPFGYHHPQQMPPLHNTISTATGTQFPVNPLSAQALHRTPSLQLPAMDGFAESDPQVPTFFEDDLQSVVQMGFGQIQQQNFEGSMASPQMKVEL</sequence>
<dbReference type="PROSITE" id="PS50888">
    <property type="entry name" value="BHLH"/>
    <property type="match status" value="1"/>
</dbReference>
<dbReference type="PANTHER" id="PTHR12565:SF444">
    <property type="entry name" value="TRANSCRIPTION FACTOR BHLH62-RELATED"/>
    <property type="match status" value="1"/>
</dbReference>
<feature type="compositionally biased region" description="Basic residues" evidence="5">
    <location>
        <begin position="249"/>
        <end position="258"/>
    </location>
</feature>
<dbReference type="FunFam" id="4.10.280.10:FF:000002">
    <property type="entry name" value="Basic helix-loop-helix transcription factor"/>
    <property type="match status" value="1"/>
</dbReference>
<protein>
    <recommendedName>
        <fullName evidence="6">BHLH domain-containing protein</fullName>
    </recommendedName>
</protein>
<dbReference type="GO" id="GO:0005634">
    <property type="term" value="C:nucleus"/>
    <property type="evidence" value="ECO:0007669"/>
    <property type="project" value="UniProtKB-SubCell"/>
</dbReference>
<name>W9QUS6_9ROSA</name>
<dbReference type="EMBL" id="KE344209">
    <property type="protein sequence ID" value="EXB54785.1"/>
    <property type="molecule type" value="Genomic_DNA"/>
</dbReference>
<dbReference type="GO" id="GO:0003700">
    <property type="term" value="F:DNA-binding transcription factor activity"/>
    <property type="evidence" value="ECO:0007669"/>
    <property type="project" value="TreeGrafter"/>
</dbReference>
<evidence type="ECO:0000256" key="4">
    <source>
        <dbReference type="ARBA" id="ARBA00023242"/>
    </source>
</evidence>
<evidence type="ECO:0000256" key="3">
    <source>
        <dbReference type="ARBA" id="ARBA00023163"/>
    </source>
</evidence>
<comment type="subcellular location">
    <subcellularLocation>
        <location evidence="1">Nucleus</location>
    </subcellularLocation>
</comment>
<evidence type="ECO:0000256" key="1">
    <source>
        <dbReference type="ARBA" id="ARBA00004123"/>
    </source>
</evidence>
<keyword evidence="8" id="KW-1185">Reference proteome</keyword>
<dbReference type="SUPFAM" id="SSF47459">
    <property type="entry name" value="HLH, helix-loop-helix DNA-binding domain"/>
    <property type="match status" value="1"/>
</dbReference>
<keyword evidence="4" id="KW-0539">Nucleus</keyword>
<evidence type="ECO:0000313" key="8">
    <source>
        <dbReference type="Proteomes" id="UP000030645"/>
    </source>
</evidence>
<dbReference type="CDD" id="cd18919">
    <property type="entry name" value="bHLH_AtBPE_like"/>
    <property type="match status" value="1"/>
</dbReference>
<reference evidence="8" key="1">
    <citation type="submission" date="2013-01" db="EMBL/GenBank/DDBJ databases">
        <title>Draft Genome Sequence of a Mulberry Tree, Morus notabilis C.K. Schneid.</title>
        <authorList>
            <person name="He N."/>
            <person name="Zhao S."/>
        </authorList>
    </citation>
    <scope>NUCLEOTIDE SEQUENCE</scope>
</reference>
<dbReference type="AlphaFoldDB" id="W9QUS6"/>
<evidence type="ECO:0000256" key="2">
    <source>
        <dbReference type="ARBA" id="ARBA00023015"/>
    </source>
</evidence>
<keyword evidence="3" id="KW-0804">Transcription</keyword>
<dbReference type="InterPro" id="IPR011598">
    <property type="entry name" value="bHLH_dom"/>
</dbReference>
<keyword evidence="2" id="KW-0805">Transcription regulation</keyword>
<evidence type="ECO:0000313" key="7">
    <source>
        <dbReference type="EMBL" id="EXB54785.1"/>
    </source>
</evidence>
<dbReference type="InterPro" id="IPR036638">
    <property type="entry name" value="HLH_DNA-bd_sf"/>
</dbReference>
<dbReference type="PANTHER" id="PTHR12565">
    <property type="entry name" value="STEROL REGULATORY ELEMENT-BINDING PROTEIN"/>
    <property type="match status" value="1"/>
</dbReference>
<gene>
    <name evidence="7" type="ORF">L484_019916</name>
</gene>
<feature type="domain" description="BHLH" evidence="6">
    <location>
        <begin position="346"/>
        <end position="396"/>
    </location>
</feature>
<dbReference type="STRING" id="981085.W9QUS6"/>
<feature type="region of interest" description="Disordered" evidence="5">
    <location>
        <begin position="184"/>
        <end position="329"/>
    </location>
</feature>